<protein>
    <recommendedName>
        <fullName evidence="2">DUF7979 domain-containing protein</fullName>
    </recommendedName>
</protein>
<name>A0ABD5PMX5_9EURY</name>
<accession>A0ABD5PMX5</accession>
<dbReference type="Pfam" id="PF25934">
    <property type="entry name" value="DUF7979"/>
    <property type="match status" value="1"/>
</dbReference>
<feature type="transmembrane region" description="Helical" evidence="1">
    <location>
        <begin position="144"/>
        <end position="166"/>
    </location>
</feature>
<feature type="domain" description="DUF7979" evidence="2">
    <location>
        <begin position="58"/>
        <end position="131"/>
    </location>
</feature>
<evidence type="ECO:0000313" key="3">
    <source>
        <dbReference type="EMBL" id="MFC4541956.1"/>
    </source>
</evidence>
<keyword evidence="1" id="KW-0472">Membrane</keyword>
<dbReference type="RefSeq" id="WP_250141365.1">
    <property type="nucleotide sequence ID" value="NZ_JALIQP010000004.1"/>
</dbReference>
<keyword evidence="4" id="KW-1185">Reference proteome</keyword>
<gene>
    <name evidence="3" type="ORF">ACFO5R_08460</name>
</gene>
<evidence type="ECO:0000313" key="4">
    <source>
        <dbReference type="Proteomes" id="UP001595898"/>
    </source>
</evidence>
<comment type="caution">
    <text evidence="3">The sequence shown here is derived from an EMBL/GenBank/DDBJ whole genome shotgun (WGS) entry which is preliminary data.</text>
</comment>
<evidence type="ECO:0000256" key="1">
    <source>
        <dbReference type="SAM" id="Phobius"/>
    </source>
</evidence>
<proteinExistence type="predicted"/>
<dbReference type="Proteomes" id="UP001595898">
    <property type="component" value="Unassembled WGS sequence"/>
</dbReference>
<feature type="transmembrane region" description="Helical" evidence="1">
    <location>
        <begin position="20"/>
        <end position="48"/>
    </location>
</feature>
<organism evidence="3 4">
    <name type="scientific">Halosolutus amylolyticus</name>
    <dbReference type="NCBI Taxonomy" id="2932267"/>
    <lineage>
        <taxon>Archaea</taxon>
        <taxon>Methanobacteriati</taxon>
        <taxon>Methanobacteriota</taxon>
        <taxon>Stenosarchaea group</taxon>
        <taxon>Halobacteria</taxon>
        <taxon>Halobacteriales</taxon>
        <taxon>Natrialbaceae</taxon>
        <taxon>Halosolutus</taxon>
    </lineage>
</organism>
<dbReference type="InterPro" id="IPR058285">
    <property type="entry name" value="DUF7979"/>
</dbReference>
<sequence>MSSDEERVTGEPTEPGESRVLTYVAPFLGVLLIAAGIPLAIVGGYVVVQDSFGLCGDPDIEVRALGEDERPAETVETLPYENLSDAEQRAVREAIDSPLDEATVDGDRLENEEALLDGVIVAIDGERYYVQLASLNSCLEAQPLLFPIGSVAILVGIVGVLTPPIYRRLAGFEERMQRDRRR</sequence>
<reference evidence="3 4" key="1">
    <citation type="journal article" date="2019" name="Int. J. Syst. Evol. Microbiol.">
        <title>The Global Catalogue of Microorganisms (GCM) 10K type strain sequencing project: providing services to taxonomists for standard genome sequencing and annotation.</title>
        <authorList>
            <consortium name="The Broad Institute Genomics Platform"/>
            <consortium name="The Broad Institute Genome Sequencing Center for Infectious Disease"/>
            <person name="Wu L."/>
            <person name="Ma J."/>
        </authorList>
    </citation>
    <scope>NUCLEOTIDE SEQUENCE [LARGE SCALE GENOMIC DNA]</scope>
    <source>
        <strain evidence="3 4">WLHS5</strain>
    </source>
</reference>
<keyword evidence="1" id="KW-1133">Transmembrane helix</keyword>
<evidence type="ECO:0000259" key="2">
    <source>
        <dbReference type="Pfam" id="PF25934"/>
    </source>
</evidence>
<dbReference type="EMBL" id="JBHSFA010000005">
    <property type="protein sequence ID" value="MFC4541956.1"/>
    <property type="molecule type" value="Genomic_DNA"/>
</dbReference>
<dbReference type="AlphaFoldDB" id="A0ABD5PMX5"/>
<keyword evidence="1" id="KW-0812">Transmembrane</keyword>